<accession>A0ABP5B9S9</accession>
<evidence type="ECO:0000313" key="2">
    <source>
        <dbReference type="EMBL" id="GAA1938249.1"/>
    </source>
</evidence>
<evidence type="ECO:0000259" key="1">
    <source>
        <dbReference type="Pfam" id="PF12728"/>
    </source>
</evidence>
<dbReference type="EMBL" id="BAAAOF010000008">
    <property type="protein sequence ID" value="GAA1938249.1"/>
    <property type="molecule type" value="Genomic_DNA"/>
</dbReference>
<keyword evidence="3" id="KW-1185">Reference proteome</keyword>
<name>A0ABP5B9S9_9MICO</name>
<evidence type="ECO:0000313" key="3">
    <source>
        <dbReference type="Proteomes" id="UP001501343"/>
    </source>
</evidence>
<reference evidence="3" key="1">
    <citation type="journal article" date="2019" name="Int. J. Syst. Evol. Microbiol.">
        <title>The Global Catalogue of Microorganisms (GCM) 10K type strain sequencing project: providing services to taxonomists for standard genome sequencing and annotation.</title>
        <authorList>
            <consortium name="The Broad Institute Genomics Platform"/>
            <consortium name="The Broad Institute Genome Sequencing Center for Infectious Disease"/>
            <person name="Wu L."/>
            <person name="Ma J."/>
        </authorList>
    </citation>
    <scope>NUCLEOTIDE SEQUENCE [LARGE SCALE GENOMIC DNA]</scope>
    <source>
        <strain evidence="3">JCM 14900</strain>
    </source>
</reference>
<comment type="caution">
    <text evidence="2">The sequence shown here is derived from an EMBL/GenBank/DDBJ whole genome shotgun (WGS) entry which is preliminary data.</text>
</comment>
<sequence>MGIEELRASPQATITIKDAAAVLGINTRTLTSALSIHGGDIRAVRVGRRVIIPRDSFLAWLDGADHTEADQTASASAGPDATAIIRAKLIELLGELESVA</sequence>
<dbReference type="InterPro" id="IPR010093">
    <property type="entry name" value="SinI_DNA-bd"/>
</dbReference>
<organism evidence="2 3">
    <name type="scientific">Microbacterium aoyamense</name>
    <dbReference type="NCBI Taxonomy" id="344166"/>
    <lineage>
        <taxon>Bacteria</taxon>
        <taxon>Bacillati</taxon>
        <taxon>Actinomycetota</taxon>
        <taxon>Actinomycetes</taxon>
        <taxon>Micrococcales</taxon>
        <taxon>Microbacteriaceae</taxon>
        <taxon>Microbacterium</taxon>
    </lineage>
</organism>
<feature type="domain" description="Helix-turn-helix" evidence="1">
    <location>
        <begin position="15"/>
        <end position="62"/>
    </location>
</feature>
<dbReference type="NCBIfam" id="TIGR01764">
    <property type="entry name" value="excise"/>
    <property type="match status" value="1"/>
</dbReference>
<dbReference type="InterPro" id="IPR041657">
    <property type="entry name" value="HTH_17"/>
</dbReference>
<dbReference type="RefSeq" id="WP_248152126.1">
    <property type="nucleotide sequence ID" value="NZ_BAAAOF010000008.1"/>
</dbReference>
<proteinExistence type="predicted"/>
<protein>
    <recommendedName>
        <fullName evidence="1">Helix-turn-helix domain-containing protein</fullName>
    </recommendedName>
</protein>
<gene>
    <name evidence="2" type="ORF">GCM10009775_32900</name>
</gene>
<dbReference type="Proteomes" id="UP001501343">
    <property type="component" value="Unassembled WGS sequence"/>
</dbReference>
<dbReference type="Pfam" id="PF12728">
    <property type="entry name" value="HTH_17"/>
    <property type="match status" value="1"/>
</dbReference>